<dbReference type="Gene3D" id="3.90.226.10">
    <property type="entry name" value="2-enoyl-CoA Hydratase, Chain A, domain 1"/>
    <property type="match status" value="1"/>
</dbReference>
<dbReference type="eggNOG" id="COG1024">
    <property type="taxonomic scope" value="Bacteria"/>
</dbReference>
<dbReference type="GO" id="GO:0006635">
    <property type="term" value="P:fatty acid beta-oxidation"/>
    <property type="evidence" value="ECO:0007669"/>
    <property type="project" value="TreeGrafter"/>
</dbReference>
<dbReference type="STRING" id="1117379.BABA_23615"/>
<name>K6CV91_9BACI</name>
<protein>
    <submittedName>
        <fullName evidence="1">Enoyl-CoA hydratase</fullName>
    </submittedName>
</protein>
<dbReference type="InterPro" id="IPR001753">
    <property type="entry name" value="Enoyl-CoA_hydra/iso"/>
</dbReference>
<dbReference type="OrthoDB" id="9775794at2"/>
<evidence type="ECO:0000313" key="2">
    <source>
        <dbReference type="Proteomes" id="UP000006316"/>
    </source>
</evidence>
<evidence type="ECO:0000313" key="1">
    <source>
        <dbReference type="EMBL" id="EKN64142.1"/>
    </source>
</evidence>
<dbReference type="AlphaFoldDB" id="K6CV91"/>
<dbReference type="Proteomes" id="UP000006316">
    <property type="component" value="Unassembled WGS sequence"/>
</dbReference>
<dbReference type="GO" id="GO:0003824">
    <property type="term" value="F:catalytic activity"/>
    <property type="evidence" value="ECO:0007669"/>
    <property type="project" value="UniProtKB-ARBA"/>
</dbReference>
<dbReference type="CDD" id="cd06558">
    <property type="entry name" value="crotonase-like"/>
    <property type="match status" value="1"/>
</dbReference>
<gene>
    <name evidence="1" type="ORF">BABA_23615</name>
</gene>
<accession>K6CV91</accession>
<comment type="caution">
    <text evidence="1">The sequence shown here is derived from an EMBL/GenBank/DDBJ whole genome shotgun (WGS) entry which is preliminary data.</text>
</comment>
<reference evidence="1 2" key="1">
    <citation type="journal article" date="2012" name="Front. Microbiol.">
        <title>Redundancy and modularity in membrane-associated dissimilatory nitrate reduction in Bacillus.</title>
        <authorList>
            <person name="Heylen K."/>
            <person name="Keltjens J."/>
        </authorList>
    </citation>
    <scope>NUCLEOTIDE SEQUENCE [LARGE SCALE GENOMIC DNA]</scope>
    <source>
        <strain evidence="2">LMG 21833T</strain>
    </source>
</reference>
<sequence length="261" mass="29143">MANYQTLDLKQDNDVLEVTLNHKNGTNPVSNTMLKELIQLADWLRESKEIKYVIFSNSGRFFSVGADLVEAADNFNPAEAQSENIRRMQIVGQEMMRKLETLEQITFAAIQGSAYGAGVAIAMTTDFRFMTESSVFNLPETNVGLFLTWGCTPRLVKSVGAVKAKELIMLCEDVSAKECLQLGLINKVVSEEKMMEEVYQTIEKLRRKGSLSIRLTKKLVNASVAPNFGDIFINETELVERVALSGEPAARMNEFLKSKGK</sequence>
<dbReference type="EMBL" id="AJLS01000150">
    <property type="protein sequence ID" value="EKN64142.1"/>
    <property type="molecule type" value="Genomic_DNA"/>
</dbReference>
<dbReference type="Pfam" id="PF00378">
    <property type="entry name" value="ECH_1"/>
    <property type="match status" value="1"/>
</dbReference>
<dbReference type="PATRIC" id="fig|1117379.3.peg.4900"/>
<keyword evidence="2" id="KW-1185">Reference proteome</keyword>
<dbReference type="InterPro" id="IPR029045">
    <property type="entry name" value="ClpP/crotonase-like_dom_sf"/>
</dbReference>
<dbReference type="PANTHER" id="PTHR11941">
    <property type="entry name" value="ENOYL-COA HYDRATASE-RELATED"/>
    <property type="match status" value="1"/>
</dbReference>
<dbReference type="PANTHER" id="PTHR11941:SF54">
    <property type="entry name" value="ENOYL-COA HYDRATASE, MITOCHONDRIAL"/>
    <property type="match status" value="1"/>
</dbReference>
<organism evidence="1 2">
    <name type="scientific">Neobacillus bataviensis LMG 21833</name>
    <dbReference type="NCBI Taxonomy" id="1117379"/>
    <lineage>
        <taxon>Bacteria</taxon>
        <taxon>Bacillati</taxon>
        <taxon>Bacillota</taxon>
        <taxon>Bacilli</taxon>
        <taxon>Bacillales</taxon>
        <taxon>Bacillaceae</taxon>
        <taxon>Neobacillus</taxon>
    </lineage>
</organism>
<proteinExistence type="predicted"/>
<dbReference type="RefSeq" id="WP_007087714.1">
    <property type="nucleotide sequence ID" value="NZ_AJLS01000150.1"/>
</dbReference>
<dbReference type="SUPFAM" id="SSF52096">
    <property type="entry name" value="ClpP/crotonase"/>
    <property type="match status" value="1"/>
</dbReference>